<dbReference type="EMBL" id="CP017269">
    <property type="protein sequence ID" value="AOT70932.1"/>
    <property type="molecule type" value="Genomic_DNA"/>
</dbReference>
<feature type="domain" description="YbhG-like alpha-helical hairpin" evidence="3">
    <location>
        <begin position="95"/>
        <end position="218"/>
    </location>
</feature>
<organism evidence="4 5">
    <name type="scientific">Geosporobacter ferrireducens</name>
    <dbReference type="NCBI Taxonomy" id="1424294"/>
    <lineage>
        <taxon>Bacteria</taxon>
        <taxon>Bacillati</taxon>
        <taxon>Bacillota</taxon>
        <taxon>Clostridia</taxon>
        <taxon>Peptostreptococcales</taxon>
        <taxon>Thermotaleaceae</taxon>
        <taxon>Geosporobacter</taxon>
    </lineage>
</organism>
<accession>A0A1D8GJB7</accession>
<dbReference type="OrthoDB" id="2015187at2"/>
<evidence type="ECO:0000259" key="3">
    <source>
        <dbReference type="Pfam" id="PF25881"/>
    </source>
</evidence>
<proteinExistence type="predicted"/>
<dbReference type="KEGG" id="gfe:Gferi_16000"/>
<dbReference type="Proteomes" id="UP000095743">
    <property type="component" value="Chromosome"/>
</dbReference>
<dbReference type="Gene3D" id="2.40.50.100">
    <property type="match status" value="1"/>
</dbReference>
<dbReference type="PANTHER" id="PTHR30469">
    <property type="entry name" value="MULTIDRUG RESISTANCE PROTEIN MDTA"/>
    <property type="match status" value="1"/>
</dbReference>
<evidence type="ECO:0000256" key="2">
    <source>
        <dbReference type="SAM" id="SignalP"/>
    </source>
</evidence>
<dbReference type="GO" id="GO:0015562">
    <property type="term" value="F:efflux transmembrane transporter activity"/>
    <property type="evidence" value="ECO:0007669"/>
    <property type="project" value="TreeGrafter"/>
</dbReference>
<dbReference type="SUPFAM" id="SSF111369">
    <property type="entry name" value="HlyD-like secretion proteins"/>
    <property type="match status" value="1"/>
</dbReference>
<dbReference type="GO" id="GO:1990281">
    <property type="term" value="C:efflux pump complex"/>
    <property type="evidence" value="ECO:0007669"/>
    <property type="project" value="TreeGrafter"/>
</dbReference>
<gene>
    <name evidence="4" type="ORF">Gferi_16000</name>
</gene>
<feature type="coiled-coil region" evidence="1">
    <location>
        <begin position="166"/>
        <end position="216"/>
    </location>
</feature>
<name>A0A1D8GJB7_9FIRM</name>
<feature type="signal peptide" evidence="2">
    <location>
        <begin position="1"/>
        <end position="28"/>
    </location>
</feature>
<evidence type="ECO:0000313" key="5">
    <source>
        <dbReference type="Proteomes" id="UP000095743"/>
    </source>
</evidence>
<feature type="chain" id="PRO_5009107554" description="YbhG-like alpha-helical hairpin domain-containing protein" evidence="2">
    <location>
        <begin position="29"/>
        <end position="409"/>
    </location>
</feature>
<dbReference type="Pfam" id="PF25881">
    <property type="entry name" value="HH_YBHG"/>
    <property type="match status" value="1"/>
</dbReference>
<dbReference type="RefSeq" id="WP_069978230.1">
    <property type="nucleotide sequence ID" value="NZ_CP017269.1"/>
</dbReference>
<sequence length="409" mass="44927">MKKFWSAVTSGILLLSLLTGCAASGADAEDERIVKPVAVMTLREESRPVALQYTGRIEAKEMIKYSFKTSGRIGKVFVEEGQSVKKGDPLALLEQEELNFALQGAKAQMDAAKAQYDKAFNGARVEEIEMAKLNADKAQEQYEFVKDYYEKAKALYDSGGISEQALKEAKLQQDQAKASLEQVQKVYKVTQSGARIEELEALYQQYEVAKANFNASEKLLEDALILADCDGYVVGIPGKAGEIAGAGYPVVVIGSAAYKGRIGLTQEDISKVDVGSEVTVFINEQQIKGRITTIGKIPDEKTQTYPVDIALDHWEELSVGTIIKVSIPVGEENGIWVPVQYILNDGEDYVFIVEEGRAKRKNVQMTKIQEDKVLLEGLQEGEILITEGIKGIKDGYAVAMDIDFNDGVQ</sequence>
<evidence type="ECO:0000313" key="4">
    <source>
        <dbReference type="EMBL" id="AOT70932.1"/>
    </source>
</evidence>
<dbReference type="PANTHER" id="PTHR30469:SF15">
    <property type="entry name" value="HLYD FAMILY OF SECRETION PROTEINS"/>
    <property type="match status" value="1"/>
</dbReference>
<dbReference type="Gene3D" id="2.40.420.20">
    <property type="match status" value="1"/>
</dbReference>
<reference evidence="4 5" key="1">
    <citation type="submission" date="2016-09" db="EMBL/GenBank/DDBJ databases">
        <title>Genomic analysis reveals versatility of anaerobic energy metabolism of Geosporobacter ferrireducens IRF9 of phylum Firmicutes.</title>
        <authorList>
            <person name="Kim S.-J."/>
        </authorList>
    </citation>
    <scope>NUCLEOTIDE SEQUENCE [LARGE SCALE GENOMIC DNA]</scope>
    <source>
        <strain evidence="4 5">IRF9</strain>
    </source>
</reference>
<dbReference type="PROSITE" id="PS51257">
    <property type="entry name" value="PROKAR_LIPOPROTEIN"/>
    <property type="match status" value="1"/>
</dbReference>
<keyword evidence="5" id="KW-1185">Reference proteome</keyword>
<evidence type="ECO:0000256" key="1">
    <source>
        <dbReference type="SAM" id="Coils"/>
    </source>
</evidence>
<protein>
    <recommendedName>
        <fullName evidence="3">YbhG-like alpha-helical hairpin domain-containing protein</fullName>
    </recommendedName>
</protein>
<dbReference type="Gene3D" id="2.40.30.170">
    <property type="match status" value="1"/>
</dbReference>
<dbReference type="AlphaFoldDB" id="A0A1D8GJB7"/>
<dbReference type="STRING" id="1424294.Gferi_16000"/>
<dbReference type="InterPro" id="IPR059052">
    <property type="entry name" value="HH_YbhG-like"/>
</dbReference>
<dbReference type="Gene3D" id="1.10.287.470">
    <property type="entry name" value="Helix hairpin bin"/>
    <property type="match status" value="1"/>
</dbReference>
<keyword evidence="1" id="KW-0175">Coiled coil</keyword>
<keyword evidence="2" id="KW-0732">Signal</keyword>